<sequence length="266" mass="30091">MAAFDIPALTRGISGLFIAKEEGKRAAEDRAREQQSRAVDDLFRRQSAQSLAERGRIARERLALQKQQAEERKAQREEVETQTASRNAADEDEILGQLDKPFDRTGKSHLFVMREARRRITEQNRVPRGQGGQLSVRSAFEILKDRYAKFEDDGTGKLVFTGFEKPEAEILAEARELARGGAMTPRPPQPEVVEEEKGPGFFKKLGDFSQKLGQTIVPGGERGFLPPRSETPSREDTQRRARELEAEGIPRDEIRQIMQSEGFRVQ</sequence>
<protein>
    <submittedName>
        <fullName evidence="2">Uncharacterized protein</fullName>
    </submittedName>
</protein>
<feature type="region of interest" description="Disordered" evidence="1">
    <location>
        <begin position="62"/>
        <end position="103"/>
    </location>
</feature>
<evidence type="ECO:0000313" key="2">
    <source>
        <dbReference type="EMBL" id="KKM05569.1"/>
    </source>
</evidence>
<comment type="caution">
    <text evidence="2">The sequence shown here is derived from an EMBL/GenBank/DDBJ whole genome shotgun (WGS) entry which is preliminary data.</text>
</comment>
<proteinExistence type="predicted"/>
<feature type="compositionally biased region" description="Basic and acidic residues" evidence="1">
    <location>
        <begin position="62"/>
        <end position="79"/>
    </location>
</feature>
<dbReference type="AlphaFoldDB" id="A0A0F9H3C5"/>
<feature type="compositionally biased region" description="Basic and acidic residues" evidence="1">
    <location>
        <begin position="231"/>
        <end position="255"/>
    </location>
</feature>
<feature type="region of interest" description="Disordered" evidence="1">
    <location>
        <begin position="215"/>
        <end position="266"/>
    </location>
</feature>
<dbReference type="EMBL" id="LAZR01016189">
    <property type="protein sequence ID" value="KKM05569.1"/>
    <property type="molecule type" value="Genomic_DNA"/>
</dbReference>
<name>A0A0F9H3C5_9ZZZZ</name>
<organism evidence="2">
    <name type="scientific">marine sediment metagenome</name>
    <dbReference type="NCBI Taxonomy" id="412755"/>
    <lineage>
        <taxon>unclassified sequences</taxon>
        <taxon>metagenomes</taxon>
        <taxon>ecological metagenomes</taxon>
    </lineage>
</organism>
<gene>
    <name evidence="2" type="ORF">LCGC14_1752740</name>
</gene>
<reference evidence="2" key="1">
    <citation type="journal article" date="2015" name="Nature">
        <title>Complex archaea that bridge the gap between prokaryotes and eukaryotes.</title>
        <authorList>
            <person name="Spang A."/>
            <person name="Saw J.H."/>
            <person name="Jorgensen S.L."/>
            <person name="Zaremba-Niedzwiedzka K."/>
            <person name="Martijn J."/>
            <person name="Lind A.E."/>
            <person name="van Eijk R."/>
            <person name="Schleper C."/>
            <person name="Guy L."/>
            <person name="Ettema T.J."/>
        </authorList>
    </citation>
    <scope>NUCLEOTIDE SEQUENCE</scope>
</reference>
<accession>A0A0F9H3C5</accession>
<evidence type="ECO:0000256" key="1">
    <source>
        <dbReference type="SAM" id="MobiDB-lite"/>
    </source>
</evidence>